<evidence type="ECO:0000313" key="5">
    <source>
        <dbReference type="Ensembl" id="ENSEBUP00000019362.1"/>
    </source>
</evidence>
<dbReference type="InterPro" id="IPR055422">
    <property type="entry name" value="Ig_TMEM132_2nd"/>
</dbReference>
<dbReference type="InterPro" id="IPR055421">
    <property type="entry name" value="TMEM132_3rd"/>
</dbReference>
<keyword evidence="6" id="KW-1185">Reference proteome</keyword>
<feature type="region of interest" description="Disordered" evidence="1">
    <location>
        <begin position="1"/>
        <end position="27"/>
    </location>
</feature>
<dbReference type="PANTHER" id="PTHR13388:SF11">
    <property type="entry name" value="DETONATOR, ISOFORM E"/>
    <property type="match status" value="1"/>
</dbReference>
<feature type="compositionally biased region" description="Basic residues" evidence="1">
    <location>
        <begin position="499"/>
        <end position="514"/>
    </location>
</feature>
<dbReference type="PANTHER" id="PTHR13388">
    <property type="entry name" value="DETONATOR, ISOFORM E"/>
    <property type="match status" value="1"/>
</dbReference>
<dbReference type="GeneTree" id="ENSGT00940000158942"/>
<feature type="domain" description="Transmembrane protein TMEM132 second Ig-like" evidence="4">
    <location>
        <begin position="244"/>
        <end position="357"/>
    </location>
</feature>
<dbReference type="AlphaFoldDB" id="A0A8C4WYD6"/>
<dbReference type="Pfam" id="PF23039">
    <property type="entry name" value="TMEM132_3rd"/>
    <property type="match status" value="1"/>
</dbReference>
<evidence type="ECO:0000313" key="6">
    <source>
        <dbReference type="Proteomes" id="UP000694388"/>
    </source>
</evidence>
<evidence type="ECO:0000259" key="3">
    <source>
        <dbReference type="Pfam" id="PF23039"/>
    </source>
</evidence>
<organism evidence="5 6">
    <name type="scientific">Eptatretus burgeri</name>
    <name type="common">Inshore hagfish</name>
    <dbReference type="NCBI Taxonomy" id="7764"/>
    <lineage>
        <taxon>Eukaryota</taxon>
        <taxon>Metazoa</taxon>
        <taxon>Chordata</taxon>
        <taxon>Craniata</taxon>
        <taxon>Vertebrata</taxon>
        <taxon>Cyclostomata</taxon>
        <taxon>Myxini</taxon>
        <taxon>Myxiniformes</taxon>
        <taxon>Myxinidae</taxon>
        <taxon>Eptatretinae</taxon>
        <taxon>Eptatretus</taxon>
    </lineage>
</organism>
<dbReference type="Pfam" id="PF15705">
    <property type="entry name" value="TMEM132_N"/>
    <property type="match status" value="1"/>
</dbReference>
<protein>
    <submittedName>
        <fullName evidence="5">Uncharacterized protein</fullName>
    </submittedName>
</protein>
<dbReference type="Pfam" id="PF23481">
    <property type="entry name" value="Ig_TMEM132_2nd"/>
    <property type="match status" value="1"/>
</dbReference>
<feature type="region of interest" description="Disordered" evidence="1">
    <location>
        <begin position="47"/>
        <end position="67"/>
    </location>
</feature>
<dbReference type="Ensembl" id="ENSEBUT00000019938.1">
    <property type="protein sequence ID" value="ENSEBUP00000019362.1"/>
    <property type="gene ID" value="ENSEBUG00000012055.1"/>
</dbReference>
<feature type="region of interest" description="Disordered" evidence="1">
    <location>
        <begin position="471"/>
        <end position="514"/>
    </location>
</feature>
<reference evidence="5" key="1">
    <citation type="submission" date="2025-08" db="UniProtKB">
        <authorList>
            <consortium name="Ensembl"/>
        </authorList>
    </citation>
    <scope>IDENTIFICATION</scope>
</reference>
<dbReference type="InterPro" id="IPR031435">
    <property type="entry name" value="TMEM132_N"/>
</dbReference>
<feature type="domain" description="Transmembrane protein TMEM132 N-terminal" evidence="2">
    <location>
        <begin position="163"/>
        <end position="225"/>
    </location>
</feature>
<evidence type="ECO:0000259" key="4">
    <source>
        <dbReference type="Pfam" id="PF23481"/>
    </source>
</evidence>
<proteinExistence type="predicted"/>
<dbReference type="Proteomes" id="UP000694388">
    <property type="component" value="Unplaced"/>
</dbReference>
<dbReference type="InterPro" id="IPR026307">
    <property type="entry name" value="TMEM132"/>
</dbReference>
<feature type="domain" description="Transmembrane protein TMEM132 cohesin-like" evidence="3">
    <location>
        <begin position="395"/>
        <end position="436"/>
    </location>
</feature>
<evidence type="ECO:0000256" key="1">
    <source>
        <dbReference type="SAM" id="MobiDB-lite"/>
    </source>
</evidence>
<evidence type="ECO:0000259" key="2">
    <source>
        <dbReference type="Pfam" id="PF15705"/>
    </source>
</evidence>
<accession>A0A8C4WYD6</accession>
<sequence>MLGPGGRPARSGSLCRRSNPRRGSRADEAGLRARVFAGCACCLEPRGASGARGTRAHAPSTGWSRSTTTTTLREATVIPTGNFPPRRPTLAEPKIVGSNFRRSFCSRGSSPDTGGIAMCISRGLGLCGRITGLLIILCTPLGKGDPTKAVVDPSTEPPYLHLRYKIFNSNSAFLLKRANQSSLPISISQELHHQPFLVMNTADKLPVINVAYGPFSSQRPLPEDLWPGNILNSFTEVIQLRWNFRAFIIEREIFSARPRVKVLFYITGWDWDGKVTHEKYPCIGLYVLHAQQKMTTFCRLNVLGVCLAEIRLPSSWFLPKVSPNEDMTMDRTGNNVAALYYTVRTVGGGSFCGESRRAKLSVIHFLNEVSVVDDEDLHWVANVTLSQAALQPVIREVHLDENILIYIPDKTLRPKEIVKIPVKILKNSTIQNFTLSTHLPAPNPHLHGRKFFSKNLVPPLKAVKRSIREQPDEHIQNNESEEGSHPPVCNGERSGRVEHHQRRVQRNKAHHGLH</sequence>
<name>A0A8C4WYD6_EPTBU</name>
<reference evidence="5" key="2">
    <citation type="submission" date="2025-09" db="UniProtKB">
        <authorList>
            <consortium name="Ensembl"/>
        </authorList>
    </citation>
    <scope>IDENTIFICATION</scope>
</reference>